<dbReference type="OrthoDB" id="448923at2759"/>
<evidence type="ECO:0000313" key="2">
    <source>
        <dbReference type="Proteomes" id="UP000654075"/>
    </source>
</evidence>
<accession>A0A813DS16</accession>
<dbReference type="Gene3D" id="3.90.320.10">
    <property type="match status" value="1"/>
</dbReference>
<name>A0A813DS16_POLGL</name>
<organism evidence="1 2">
    <name type="scientific">Polarella glacialis</name>
    <name type="common">Dinoflagellate</name>
    <dbReference type="NCBI Taxonomy" id="89957"/>
    <lineage>
        <taxon>Eukaryota</taxon>
        <taxon>Sar</taxon>
        <taxon>Alveolata</taxon>
        <taxon>Dinophyceae</taxon>
        <taxon>Suessiales</taxon>
        <taxon>Suessiaceae</taxon>
        <taxon>Polarella</taxon>
    </lineage>
</organism>
<dbReference type="InterPro" id="IPR011604">
    <property type="entry name" value="PDDEXK-like_dom_sf"/>
</dbReference>
<evidence type="ECO:0008006" key="3">
    <source>
        <dbReference type="Google" id="ProtNLM"/>
    </source>
</evidence>
<dbReference type="Proteomes" id="UP000654075">
    <property type="component" value="Unassembled WGS sequence"/>
</dbReference>
<dbReference type="EMBL" id="CAJNNV010004957">
    <property type="protein sequence ID" value="CAE8591470.1"/>
    <property type="molecule type" value="Genomic_DNA"/>
</dbReference>
<reference evidence="1" key="1">
    <citation type="submission" date="2021-02" db="EMBL/GenBank/DDBJ databases">
        <authorList>
            <person name="Dougan E. K."/>
            <person name="Rhodes N."/>
            <person name="Thang M."/>
            <person name="Chan C."/>
        </authorList>
    </citation>
    <scope>NUCLEOTIDE SEQUENCE</scope>
</reference>
<protein>
    <recommendedName>
        <fullName evidence="3">PD-(D/E)XK endonuclease-like domain-containing protein</fullName>
    </recommendedName>
</protein>
<dbReference type="AlphaFoldDB" id="A0A813DS16"/>
<proteinExistence type="predicted"/>
<gene>
    <name evidence="1" type="ORF">PGLA1383_LOCUS10140</name>
</gene>
<evidence type="ECO:0000313" key="1">
    <source>
        <dbReference type="EMBL" id="CAE8591470.1"/>
    </source>
</evidence>
<comment type="caution">
    <text evidence="1">The sequence shown here is derived from an EMBL/GenBank/DDBJ whole genome shotgun (WGS) entry which is preliminary data.</text>
</comment>
<keyword evidence="2" id="KW-1185">Reference proteome</keyword>
<sequence length="440" mass="50387">MSFKIPSDSDLDKYLVHRASAAAALLTQQQPSSTLKIPSDSDLDKYLVHRASAAAALLTQQQPPSTLTAVQHIRIKRKRVESLRRFQQCRGGLQIPQAPVHWIVTQVPSTPVSFYDDVPEVPEPTLLKELHFHERDKHIRFVKDSHTYYVHGTPTLGSVAGLIRRFSQEFDADSIIVKMMKGSRWPRPGYLHLTVPNHVTEALQANKQTVVLATAYLHPLRNEEDVARLAQRILVTCPELRELILQLALSPEEIEQKWDDNRISAANSGTWMHLTFEFYLNRCIMLEESVELSLFIRYLSTLDGLTAYRTEWTIYGEDEQLAGSIDFVATNVAGEIVLFDWKRSKGLRSRYNNQFQNMLGPLQHLPDCGGWHYRIQLNCYKFLLEKYYGCKVAAMYVVCTHPDNNEQAFVDKVPHLETETVAVMQDQADRAKERALRDDL</sequence>